<comment type="pathway">
    <text evidence="4">Isoprenoid biosynthesis; isopentenyl diphosphate biosynthesis via DXP pathway; isopentenyl diphosphate from 1-deoxy-D-xylulose 5-phosphate: step 2/6.</text>
</comment>
<dbReference type="GO" id="GO:0019288">
    <property type="term" value="P:isopentenyl diphosphate biosynthetic process, methylerythritol 4-phosphate pathway"/>
    <property type="evidence" value="ECO:0007669"/>
    <property type="project" value="UniProtKB-UniRule"/>
</dbReference>
<dbReference type="InterPro" id="IPR001228">
    <property type="entry name" value="IspD"/>
</dbReference>
<organism evidence="5 6">
    <name type="scientific">Candidatus Scatavimonas merdigallinarum</name>
    <dbReference type="NCBI Taxonomy" id="2840914"/>
    <lineage>
        <taxon>Bacteria</taxon>
        <taxon>Bacillati</taxon>
        <taxon>Bacillota</taxon>
        <taxon>Clostridia</taxon>
        <taxon>Eubacteriales</taxon>
        <taxon>Oscillospiraceae</taxon>
        <taxon>Oscillospiraceae incertae sedis</taxon>
        <taxon>Candidatus Scatavimonas</taxon>
    </lineage>
</organism>
<dbReference type="InterPro" id="IPR029044">
    <property type="entry name" value="Nucleotide-diphossugar_trans"/>
</dbReference>
<name>A0A9D0ZFH5_9FIRM</name>
<keyword evidence="1 4" id="KW-0808">Transferase</keyword>
<evidence type="ECO:0000313" key="5">
    <source>
        <dbReference type="EMBL" id="HIQ79677.1"/>
    </source>
</evidence>
<feature type="site" description="Transition state stabilizer" evidence="4">
    <location>
        <position position="23"/>
    </location>
</feature>
<dbReference type="Pfam" id="PF01128">
    <property type="entry name" value="IspD"/>
    <property type="match status" value="1"/>
</dbReference>
<comment type="catalytic activity">
    <reaction evidence="4">
        <text>2-C-methyl-D-erythritol 4-phosphate + CTP + H(+) = 4-CDP-2-C-methyl-D-erythritol + diphosphate</text>
        <dbReference type="Rhea" id="RHEA:13429"/>
        <dbReference type="ChEBI" id="CHEBI:15378"/>
        <dbReference type="ChEBI" id="CHEBI:33019"/>
        <dbReference type="ChEBI" id="CHEBI:37563"/>
        <dbReference type="ChEBI" id="CHEBI:57823"/>
        <dbReference type="ChEBI" id="CHEBI:58262"/>
        <dbReference type="EC" id="2.7.7.60"/>
    </reaction>
</comment>
<dbReference type="PANTHER" id="PTHR32125">
    <property type="entry name" value="2-C-METHYL-D-ERYTHRITOL 4-PHOSPHATE CYTIDYLYLTRANSFERASE, CHLOROPLASTIC"/>
    <property type="match status" value="1"/>
</dbReference>
<dbReference type="HAMAP" id="MF_00108">
    <property type="entry name" value="IspD"/>
    <property type="match status" value="1"/>
</dbReference>
<evidence type="ECO:0000256" key="1">
    <source>
        <dbReference type="ARBA" id="ARBA00022679"/>
    </source>
</evidence>
<sequence length="242" mass="26308">MQNQTAAVIVAAGASARMGGIPKLFVPLAGKEAVVHTLIAFENAQSVSRVYVVCRAADMRRLDSLREKYCLDKICALISGGATRQQSVQNGVEQLDKAITHVAIHDGARPLITPELIDQTVENAYRYGASAPGVPVKDTIKVVAGAFIQETPDRNSLVAIQTPQVFAKELYMQALLTAQKSGRDYTDDCKLVEALGARVFVTPGTYENLKLTTPEDIAIAESLLFKRNKEKEGEKHADRARV</sequence>
<feature type="site" description="Transition state stabilizer" evidence="4">
    <location>
        <position position="17"/>
    </location>
</feature>
<evidence type="ECO:0000256" key="3">
    <source>
        <dbReference type="ARBA" id="ARBA00023229"/>
    </source>
</evidence>
<dbReference type="PANTHER" id="PTHR32125:SF4">
    <property type="entry name" value="2-C-METHYL-D-ERYTHRITOL 4-PHOSPHATE CYTIDYLYLTRANSFERASE, CHLOROPLASTIC"/>
    <property type="match status" value="1"/>
</dbReference>
<dbReference type="InterPro" id="IPR034683">
    <property type="entry name" value="IspD/TarI"/>
</dbReference>
<dbReference type="AlphaFoldDB" id="A0A9D0ZFH5"/>
<evidence type="ECO:0000256" key="4">
    <source>
        <dbReference type="HAMAP-Rule" id="MF_00108"/>
    </source>
</evidence>
<evidence type="ECO:0000313" key="6">
    <source>
        <dbReference type="Proteomes" id="UP000886787"/>
    </source>
</evidence>
<comment type="similarity">
    <text evidence="4">Belongs to the IspD/TarI cytidylyltransferase family. IspD subfamily.</text>
</comment>
<feature type="site" description="Positions MEP for the nucleophilic attack" evidence="4">
    <location>
        <position position="210"/>
    </location>
</feature>
<dbReference type="GO" id="GO:0050518">
    <property type="term" value="F:2-C-methyl-D-erythritol 4-phosphate cytidylyltransferase activity"/>
    <property type="evidence" value="ECO:0007669"/>
    <property type="project" value="UniProtKB-UniRule"/>
</dbReference>
<dbReference type="NCBIfam" id="TIGR00453">
    <property type="entry name" value="ispD"/>
    <property type="match status" value="1"/>
</dbReference>
<gene>
    <name evidence="4 5" type="primary">ispD</name>
    <name evidence="5" type="ORF">IAD32_00130</name>
</gene>
<dbReference type="Gene3D" id="3.90.550.10">
    <property type="entry name" value="Spore Coat Polysaccharide Biosynthesis Protein SpsA, Chain A"/>
    <property type="match status" value="1"/>
</dbReference>
<dbReference type="Proteomes" id="UP000886787">
    <property type="component" value="Unassembled WGS sequence"/>
</dbReference>
<evidence type="ECO:0000256" key="2">
    <source>
        <dbReference type="ARBA" id="ARBA00022695"/>
    </source>
</evidence>
<comment type="function">
    <text evidence="4">Catalyzes the formation of 4-diphosphocytidyl-2-C-methyl-D-erythritol from CTP and 2-C-methyl-D-erythritol 4-phosphate (MEP).</text>
</comment>
<dbReference type="FunFam" id="3.90.550.10:FF:000003">
    <property type="entry name" value="2-C-methyl-D-erythritol 4-phosphate cytidylyltransferase"/>
    <property type="match status" value="1"/>
</dbReference>
<feature type="site" description="Positions MEP for the nucleophilic attack" evidence="4">
    <location>
        <position position="154"/>
    </location>
</feature>
<dbReference type="InterPro" id="IPR050088">
    <property type="entry name" value="IspD/TarI_cytidylyltransf_bact"/>
</dbReference>
<comment type="caution">
    <text evidence="5">The sequence shown here is derived from an EMBL/GenBank/DDBJ whole genome shotgun (WGS) entry which is preliminary data.</text>
</comment>
<dbReference type="EMBL" id="DVFW01000002">
    <property type="protein sequence ID" value="HIQ79677.1"/>
    <property type="molecule type" value="Genomic_DNA"/>
</dbReference>
<protein>
    <recommendedName>
        <fullName evidence="4">2-C-methyl-D-erythritol 4-phosphate cytidylyltransferase</fullName>
        <ecNumber evidence="4">2.7.7.60</ecNumber>
    </recommendedName>
    <alternativeName>
        <fullName evidence="4">4-diphosphocytidyl-2C-methyl-D-erythritol synthase</fullName>
    </alternativeName>
    <alternativeName>
        <fullName evidence="4">MEP cytidylyltransferase</fullName>
        <shortName evidence="4">MCT</shortName>
    </alternativeName>
</protein>
<reference evidence="5" key="2">
    <citation type="journal article" date="2021" name="PeerJ">
        <title>Extensive microbial diversity within the chicken gut microbiome revealed by metagenomics and culture.</title>
        <authorList>
            <person name="Gilroy R."/>
            <person name="Ravi A."/>
            <person name="Getino M."/>
            <person name="Pursley I."/>
            <person name="Horton D.L."/>
            <person name="Alikhan N.F."/>
            <person name="Baker D."/>
            <person name="Gharbi K."/>
            <person name="Hall N."/>
            <person name="Watson M."/>
            <person name="Adriaenssens E.M."/>
            <person name="Foster-Nyarko E."/>
            <person name="Jarju S."/>
            <person name="Secka A."/>
            <person name="Antonio M."/>
            <person name="Oren A."/>
            <person name="Chaudhuri R.R."/>
            <person name="La Ragione R."/>
            <person name="Hildebrand F."/>
            <person name="Pallen M.J."/>
        </authorList>
    </citation>
    <scope>NUCLEOTIDE SEQUENCE</scope>
    <source>
        <strain evidence="5">ChiSjej1B19-3389</strain>
    </source>
</reference>
<keyword evidence="3 4" id="KW-0414">Isoprene biosynthesis</keyword>
<dbReference type="EC" id="2.7.7.60" evidence="4"/>
<accession>A0A9D0ZFH5</accession>
<proteinExistence type="inferred from homology"/>
<dbReference type="CDD" id="cd02516">
    <property type="entry name" value="CDP-ME_synthetase"/>
    <property type="match status" value="1"/>
</dbReference>
<keyword evidence="2 4" id="KW-0548">Nucleotidyltransferase</keyword>
<dbReference type="SUPFAM" id="SSF53448">
    <property type="entry name" value="Nucleotide-diphospho-sugar transferases"/>
    <property type="match status" value="1"/>
</dbReference>
<reference evidence="5" key="1">
    <citation type="submission" date="2020-10" db="EMBL/GenBank/DDBJ databases">
        <authorList>
            <person name="Gilroy R."/>
        </authorList>
    </citation>
    <scope>NUCLEOTIDE SEQUENCE</scope>
    <source>
        <strain evidence="5">ChiSjej1B19-3389</strain>
    </source>
</reference>